<dbReference type="PANTHER" id="PTHR39767">
    <property type="entry name" value="CALCIUM/CALMODULIN-BINDING MEMBRANE PROTEIN PCM4-RELATED"/>
    <property type="match status" value="1"/>
</dbReference>
<evidence type="ECO:0000313" key="6">
    <source>
        <dbReference type="Proteomes" id="UP000009168"/>
    </source>
</evidence>
<feature type="transmembrane region" description="Helical" evidence="3">
    <location>
        <begin position="642"/>
        <end position="662"/>
    </location>
</feature>
<feature type="chain" id="PRO_5003712210" evidence="4">
    <location>
        <begin position="20"/>
        <end position="1294"/>
    </location>
</feature>
<dbReference type="GeneID" id="7829760"/>
<feature type="region of interest" description="Disordered" evidence="2">
    <location>
        <begin position="1066"/>
        <end position="1088"/>
    </location>
</feature>
<feature type="signal peptide" evidence="4">
    <location>
        <begin position="1"/>
        <end position="19"/>
    </location>
</feature>
<keyword evidence="3" id="KW-0472">Membrane</keyword>
<feature type="transmembrane region" description="Helical" evidence="3">
    <location>
        <begin position="548"/>
        <end position="565"/>
    </location>
</feature>
<accession>I7M2Q9</accession>
<keyword evidence="6" id="KW-1185">Reference proteome</keyword>
<dbReference type="InParanoid" id="I7M2Q9"/>
<name>I7M2Q9_TETTS</name>
<dbReference type="CDD" id="cd00064">
    <property type="entry name" value="FU"/>
    <property type="match status" value="2"/>
</dbReference>
<dbReference type="KEGG" id="tet:TTHERM_00316880"/>
<gene>
    <name evidence="5" type="ORF">TTHERM_00316880</name>
</gene>
<evidence type="ECO:0000256" key="1">
    <source>
        <dbReference type="SAM" id="Coils"/>
    </source>
</evidence>
<sequence length="1294" mass="147955">MRTSLFLVILIYLLSPLQAQSGWNVQYNFFTTSTFNSDQSWTISNQASANSQFFQCAANSIYGGPNVFGLSSTGSQTFITSPLLSFPTHNLIQLQLTVYGFDSWSNIGSQSTDRIEIYDTISSQLLQTIQFNPSKITSICSVGHQENKVVQTVILNHQSPSIVIQIKGYQTYNAAQQSWGIRDFIISWAQMDQCPVSCVICQANKNCIQCYPGYFLTQPIPLSVCVKVCPTGYFGNTSTNTCQACHNSCQTCFGAAFNQCLTCDLSIYTFVPQRGTCECLENHFYSPGLGCIPCDKSCENCDNTTSCLSCKIGYFQTTSPLCSPCEEQCESCSSISSCNTCSKSKNRQLVTISSTKNNCQCTQSYFERFQSAYFDSSLTRADYSSSSYGSCLACPSGCLDCVNEVQCTKCVLNDHRIFTNNMCYCQQLYKDDSVLHKCQSYDPDGTQQLQITMTSIAGASAVAALPTLILGNPAFLISFVDIIQIIRYILYVDVRYPDLVVSFFKMFDVFDASFIPSIVDENSYILRTSNGFYYNQVDGLFLRNSNQYILIFIVLAVIYIILKILERLFLKANLSIAPEESNVKNKTFHNQKVIQKGQQLQKQNKNLLSGDSKKKTEAKKNLNNQTPQISGKEKCKLFLKKAVEFFEWGIFLGCLEAAYLNITTFTFLQLQNAGVSLAVEFISFFVSFIVLTVLIGFLITVYAIIQRILDIHKQSGLFFLNENSNFQAIITTYEEEQEQIKANDNFQKSFAMIYSLFVPGQILQQGYYLIVAARKFIFSFFLVFAYEVPGLILSVWIVLNIFMIVILIKYKPYKKFLFTARDIVSEACFIIIHCLTYPFLSSDFVYGASNQDDYQGLGRAIVAFSLIIIIIHLICLIYEAIMTLIEFFKPKEIIPPTPIIPTTPNPSPIPKEPIILTEYQKLKLGLRKQKKYIKLEEIHKENFSQEINKQYFDKLQQLEDMMAQTNDENEFEILKKQYDQQVFLLNLSNRLFEYVKENPNATIISQADIGSLLPAQLYNLKKNNANTLQESEKQQNNQTFQQNVVQIHTNNQIFYQQQQQKNIYSNQDVNNNFPNQNHEQSKTNQNQSQIDNNNAQLVEIDKNNYQQVNNSAVNNQQIQDVNTNANAQIKSQILPDKKVINVQNQEQSQQYSHIQQSNLNAQNQYQQNQQQVVQGDQFVQLQNEQKQFTVQMNKSQIQNSNHRYSQEIEQQDDFMYYDQTFYNQSTQYQQSKKDAHSPKKQQIQEQSNSKIINMQSQNQESQSPKKRKYQRQINPINAPRVENINNALKKINYQ</sequence>
<keyword evidence="3 5" id="KW-0812">Transmembrane</keyword>
<evidence type="ECO:0000256" key="3">
    <source>
        <dbReference type="SAM" id="Phobius"/>
    </source>
</evidence>
<dbReference type="EMBL" id="GG662605">
    <property type="protein sequence ID" value="EAS01124.2"/>
    <property type="molecule type" value="Genomic_DNA"/>
</dbReference>
<dbReference type="eggNOG" id="KOG3525">
    <property type="taxonomic scope" value="Eukaryota"/>
</dbReference>
<dbReference type="Proteomes" id="UP000009168">
    <property type="component" value="Unassembled WGS sequence"/>
</dbReference>
<proteinExistence type="predicted"/>
<feature type="transmembrane region" description="Helical" evidence="3">
    <location>
        <begin position="860"/>
        <end position="881"/>
    </location>
</feature>
<feature type="transmembrane region" description="Helical" evidence="3">
    <location>
        <begin position="682"/>
        <end position="705"/>
    </location>
</feature>
<dbReference type="Gene3D" id="2.10.220.10">
    <property type="entry name" value="Hormone Receptor, Insulin-like Growth Factor Receptor 1, Chain A, domain 2"/>
    <property type="match status" value="1"/>
</dbReference>
<feature type="compositionally biased region" description="Low complexity" evidence="2">
    <location>
        <begin position="1066"/>
        <end position="1077"/>
    </location>
</feature>
<feature type="transmembrane region" description="Helical" evidence="3">
    <location>
        <begin position="791"/>
        <end position="810"/>
    </location>
</feature>
<keyword evidence="4" id="KW-0732">Signal</keyword>
<dbReference type="SMART" id="SM00261">
    <property type="entry name" value="FU"/>
    <property type="match status" value="4"/>
</dbReference>
<protein>
    <submittedName>
        <fullName evidence="5">Transmembrane protein, putative</fullName>
    </submittedName>
</protein>
<keyword evidence="3" id="KW-1133">Transmembrane helix</keyword>
<dbReference type="OrthoDB" id="327742at2759"/>
<dbReference type="RefSeq" id="XP_001021369.2">
    <property type="nucleotide sequence ID" value="XM_001021369.2"/>
</dbReference>
<dbReference type="PANTHER" id="PTHR39767:SF2">
    <property type="entry name" value="CHROMOSOME UNDETERMINED SCAFFOLD_1, WHOLE GENOME SHOTGUN SEQUENCE"/>
    <property type="match status" value="1"/>
</dbReference>
<feature type="coiled-coil region" evidence="1">
    <location>
        <begin position="948"/>
        <end position="975"/>
    </location>
</feature>
<evidence type="ECO:0000313" key="5">
    <source>
        <dbReference type="EMBL" id="EAS01124.2"/>
    </source>
</evidence>
<organism evidence="5 6">
    <name type="scientific">Tetrahymena thermophila (strain SB210)</name>
    <dbReference type="NCBI Taxonomy" id="312017"/>
    <lineage>
        <taxon>Eukaryota</taxon>
        <taxon>Sar</taxon>
        <taxon>Alveolata</taxon>
        <taxon>Ciliophora</taxon>
        <taxon>Intramacronucleata</taxon>
        <taxon>Oligohymenophorea</taxon>
        <taxon>Hymenostomatida</taxon>
        <taxon>Tetrahymenina</taxon>
        <taxon>Tetrahymenidae</taxon>
        <taxon>Tetrahymena</taxon>
    </lineage>
</organism>
<feature type="compositionally biased region" description="Polar residues" evidence="2">
    <location>
        <begin position="1240"/>
        <end position="1262"/>
    </location>
</feature>
<keyword evidence="1" id="KW-0175">Coiled coil</keyword>
<reference evidence="6" key="1">
    <citation type="journal article" date="2006" name="PLoS Biol.">
        <title>Macronuclear genome sequence of the ciliate Tetrahymena thermophila, a model eukaryote.</title>
        <authorList>
            <person name="Eisen J.A."/>
            <person name="Coyne R.S."/>
            <person name="Wu M."/>
            <person name="Wu D."/>
            <person name="Thiagarajan M."/>
            <person name="Wortman J.R."/>
            <person name="Badger J.H."/>
            <person name="Ren Q."/>
            <person name="Amedeo P."/>
            <person name="Jones K.M."/>
            <person name="Tallon L.J."/>
            <person name="Delcher A.L."/>
            <person name="Salzberg S.L."/>
            <person name="Silva J.C."/>
            <person name="Haas B.J."/>
            <person name="Majoros W.H."/>
            <person name="Farzad M."/>
            <person name="Carlton J.M."/>
            <person name="Smith R.K. Jr."/>
            <person name="Garg J."/>
            <person name="Pearlman R.E."/>
            <person name="Karrer K.M."/>
            <person name="Sun L."/>
            <person name="Manning G."/>
            <person name="Elde N.C."/>
            <person name="Turkewitz A.P."/>
            <person name="Asai D.J."/>
            <person name="Wilkes D.E."/>
            <person name="Wang Y."/>
            <person name="Cai H."/>
            <person name="Collins K."/>
            <person name="Stewart B.A."/>
            <person name="Lee S.R."/>
            <person name="Wilamowska K."/>
            <person name="Weinberg Z."/>
            <person name="Ruzzo W.L."/>
            <person name="Wloga D."/>
            <person name="Gaertig J."/>
            <person name="Frankel J."/>
            <person name="Tsao C.-C."/>
            <person name="Gorovsky M.A."/>
            <person name="Keeling P.J."/>
            <person name="Waller R.F."/>
            <person name="Patron N.J."/>
            <person name="Cherry J.M."/>
            <person name="Stover N.A."/>
            <person name="Krieger C.J."/>
            <person name="del Toro C."/>
            <person name="Ryder H.F."/>
            <person name="Williamson S.C."/>
            <person name="Barbeau R.A."/>
            <person name="Hamilton E.P."/>
            <person name="Orias E."/>
        </authorList>
    </citation>
    <scope>NUCLEOTIDE SEQUENCE [LARGE SCALE GENOMIC DNA]</scope>
    <source>
        <strain evidence="6">SB210</strain>
    </source>
</reference>
<evidence type="ECO:0000256" key="4">
    <source>
        <dbReference type="SAM" id="SignalP"/>
    </source>
</evidence>
<dbReference type="InterPro" id="IPR006212">
    <property type="entry name" value="Furin_repeat"/>
</dbReference>
<dbReference type="InterPro" id="IPR009030">
    <property type="entry name" value="Growth_fac_rcpt_cys_sf"/>
</dbReference>
<dbReference type="SUPFAM" id="SSF57184">
    <property type="entry name" value="Growth factor receptor domain"/>
    <property type="match status" value="2"/>
</dbReference>
<feature type="region of interest" description="Disordered" evidence="2">
    <location>
        <begin position="1227"/>
        <end position="1281"/>
    </location>
</feature>
<evidence type="ECO:0000256" key="2">
    <source>
        <dbReference type="SAM" id="MobiDB-lite"/>
    </source>
</evidence>